<evidence type="ECO:0000313" key="1">
    <source>
        <dbReference type="EMBL" id="UYV79473.1"/>
    </source>
</evidence>
<evidence type="ECO:0000313" key="2">
    <source>
        <dbReference type="Proteomes" id="UP001235939"/>
    </source>
</evidence>
<keyword evidence="2" id="KW-1185">Reference proteome</keyword>
<proteinExistence type="predicted"/>
<sequence length="186" mass="21553">MKYTKNVYRSKLTDEHLKSLLIIGTSKISPQLQTIEFSSMSPRAGQNLSAGRMWPSGRSLETPVLDEWPGQRPDFTRSFKHPNSEIICHADDVSIILWNKSFEEFKKLSEYNLCYVIQWCNMNKLSISPEKTNLFYLHNKPKVPIEIPNIILNPIDQVEILGINFSNHRIKKINFTPHINDILCKP</sequence>
<dbReference type="EMBL" id="CP092879">
    <property type="protein sequence ID" value="UYV79473.1"/>
    <property type="molecule type" value="Genomic_DNA"/>
</dbReference>
<protein>
    <submittedName>
        <fullName evidence="1">EPM2AIP1</fullName>
    </submittedName>
</protein>
<accession>A0ABY6LE62</accession>
<organism evidence="1 2">
    <name type="scientific">Cordylochernes scorpioides</name>
    <dbReference type="NCBI Taxonomy" id="51811"/>
    <lineage>
        <taxon>Eukaryota</taxon>
        <taxon>Metazoa</taxon>
        <taxon>Ecdysozoa</taxon>
        <taxon>Arthropoda</taxon>
        <taxon>Chelicerata</taxon>
        <taxon>Arachnida</taxon>
        <taxon>Pseudoscorpiones</taxon>
        <taxon>Cheliferoidea</taxon>
        <taxon>Chernetidae</taxon>
        <taxon>Cordylochernes</taxon>
    </lineage>
</organism>
<gene>
    <name evidence="1" type="ORF">LAZ67_17002758</name>
</gene>
<name>A0ABY6LE62_9ARAC</name>
<reference evidence="1 2" key="1">
    <citation type="submission" date="2022-01" db="EMBL/GenBank/DDBJ databases">
        <title>A chromosomal length assembly of Cordylochernes scorpioides.</title>
        <authorList>
            <person name="Zeh D."/>
            <person name="Zeh J."/>
        </authorList>
    </citation>
    <scope>NUCLEOTIDE SEQUENCE [LARGE SCALE GENOMIC DNA]</scope>
    <source>
        <strain evidence="1">IN4F17</strain>
        <tissue evidence="1">Whole Body</tissue>
    </source>
</reference>
<dbReference type="Proteomes" id="UP001235939">
    <property type="component" value="Chromosome 17"/>
</dbReference>